<name>A0ABQ3AVC2_9GAMM</name>
<proteinExistence type="predicted"/>
<dbReference type="SUPFAM" id="SSF48452">
    <property type="entry name" value="TPR-like"/>
    <property type="match status" value="1"/>
</dbReference>
<reference evidence="3" key="1">
    <citation type="journal article" date="2019" name="Int. J. Syst. Evol. Microbiol.">
        <title>The Global Catalogue of Microorganisms (GCM) 10K type strain sequencing project: providing services to taxonomists for standard genome sequencing and annotation.</title>
        <authorList>
            <consortium name="The Broad Institute Genomics Platform"/>
            <consortium name="The Broad Institute Genome Sequencing Center for Infectious Disease"/>
            <person name="Wu L."/>
            <person name="Ma J."/>
        </authorList>
    </citation>
    <scope>NUCLEOTIDE SEQUENCE [LARGE SCALE GENOMIC DNA]</scope>
    <source>
        <strain evidence="3">KCTC 22280</strain>
    </source>
</reference>
<dbReference type="Gene3D" id="1.25.40.10">
    <property type="entry name" value="Tetratricopeptide repeat domain"/>
    <property type="match status" value="1"/>
</dbReference>
<protein>
    <recommendedName>
        <fullName evidence="1">Peptidase C39-like domain-containing protein</fullName>
    </recommendedName>
</protein>
<dbReference type="Proteomes" id="UP000601597">
    <property type="component" value="Unassembled WGS sequence"/>
</dbReference>
<organism evidence="2 3">
    <name type="scientific">Marinobacter zhanjiangensis</name>
    <dbReference type="NCBI Taxonomy" id="578215"/>
    <lineage>
        <taxon>Bacteria</taxon>
        <taxon>Pseudomonadati</taxon>
        <taxon>Pseudomonadota</taxon>
        <taxon>Gammaproteobacteria</taxon>
        <taxon>Pseudomonadales</taxon>
        <taxon>Marinobacteraceae</taxon>
        <taxon>Marinobacter</taxon>
    </lineage>
</organism>
<dbReference type="InterPro" id="IPR011990">
    <property type="entry name" value="TPR-like_helical_dom_sf"/>
</dbReference>
<evidence type="ECO:0000313" key="2">
    <source>
        <dbReference type="EMBL" id="GGY68956.1"/>
    </source>
</evidence>
<dbReference type="InterPro" id="IPR039564">
    <property type="entry name" value="Peptidase_C39-like"/>
</dbReference>
<accession>A0ABQ3AVC2</accession>
<comment type="caution">
    <text evidence="2">The sequence shown here is derived from an EMBL/GenBank/DDBJ whole genome shotgun (WGS) entry which is preliminary data.</text>
</comment>
<evidence type="ECO:0000259" key="1">
    <source>
        <dbReference type="Pfam" id="PF13529"/>
    </source>
</evidence>
<dbReference type="Pfam" id="PF13529">
    <property type="entry name" value="Peptidase_C39_2"/>
    <property type="match status" value="1"/>
</dbReference>
<evidence type="ECO:0000313" key="3">
    <source>
        <dbReference type="Proteomes" id="UP000601597"/>
    </source>
</evidence>
<gene>
    <name evidence="2" type="ORF">GCM10007071_14780</name>
</gene>
<sequence length="336" mass="36473">MGILATAGPLRAGCLFLLFTLLAGCAGHGHYPRPDTFTEAEVAQAALIRSVPFYPQEAYQCGPASLAMALNHRSAGVTLDETVDRVYLPGRQGSLQVEMVATARSEGLLVYPLDGDLKAIIREVDAGNPVLVFQNLRLGWWPQWHFAVVIGYDLEQQELVLHSGTQKQTTLPFRVFDNTWAKADRWARVVMPPGQLPATAEPVTYVRAAHDLEEVGQAEAARDSYRAALEAWPDSLAAGFAHANLLLSRQQWQQAEDAFRQLLAFHPRSAPAWHNLGVALEHNQCPVAARQARRCAGGLAPDDARFDTVPEASGAEVSASCSVTSLLTEAGCTVPE</sequence>
<keyword evidence="3" id="KW-1185">Reference proteome</keyword>
<dbReference type="EMBL" id="BMXV01000003">
    <property type="protein sequence ID" value="GGY68956.1"/>
    <property type="molecule type" value="Genomic_DNA"/>
</dbReference>
<dbReference type="Gene3D" id="3.90.70.10">
    <property type="entry name" value="Cysteine proteinases"/>
    <property type="match status" value="1"/>
</dbReference>
<dbReference type="InterPro" id="IPR039563">
    <property type="entry name" value="Peptidase_C39_single_dom"/>
</dbReference>
<dbReference type="CDD" id="cd02549">
    <property type="entry name" value="Peptidase_C39A"/>
    <property type="match status" value="1"/>
</dbReference>
<feature type="domain" description="Peptidase C39-like" evidence="1">
    <location>
        <begin position="50"/>
        <end position="161"/>
    </location>
</feature>
<dbReference type="Pfam" id="PF14559">
    <property type="entry name" value="TPR_19"/>
    <property type="match status" value="1"/>
</dbReference>
<dbReference type="NCBIfam" id="NF033920">
    <property type="entry name" value="C39_PA2778_fam"/>
    <property type="match status" value="1"/>
</dbReference>